<evidence type="ECO:0000256" key="1">
    <source>
        <dbReference type="ARBA" id="ARBA00004651"/>
    </source>
</evidence>
<dbReference type="NCBIfam" id="TIGR03426">
    <property type="entry name" value="shape_MreD"/>
    <property type="match status" value="1"/>
</dbReference>
<comment type="subcellular location">
    <subcellularLocation>
        <location evidence="8">Cell inner membrane</location>
    </subcellularLocation>
    <subcellularLocation>
        <location evidence="1">Cell membrane</location>
        <topology evidence="1">Multi-pass membrane protein</topology>
    </subcellularLocation>
</comment>
<feature type="transmembrane region" description="Helical" evidence="9">
    <location>
        <begin position="53"/>
        <end position="74"/>
    </location>
</feature>
<evidence type="ECO:0000256" key="4">
    <source>
        <dbReference type="ARBA" id="ARBA00022692"/>
    </source>
</evidence>
<keyword evidence="7 8" id="KW-0472">Membrane</keyword>
<evidence type="ECO:0000313" key="10">
    <source>
        <dbReference type="EMBL" id="NEV62554.1"/>
    </source>
</evidence>
<evidence type="ECO:0000256" key="8">
    <source>
        <dbReference type="PIRNR" id="PIRNR018472"/>
    </source>
</evidence>
<feature type="transmembrane region" description="Helical" evidence="9">
    <location>
        <begin position="21"/>
        <end position="47"/>
    </location>
</feature>
<keyword evidence="3 8" id="KW-1003">Cell membrane</keyword>
<evidence type="ECO:0000256" key="5">
    <source>
        <dbReference type="ARBA" id="ARBA00022960"/>
    </source>
</evidence>
<organism evidence="10 11">
    <name type="scientific">Thiorhodococcus minor</name>
    <dbReference type="NCBI Taxonomy" id="57489"/>
    <lineage>
        <taxon>Bacteria</taxon>
        <taxon>Pseudomonadati</taxon>
        <taxon>Pseudomonadota</taxon>
        <taxon>Gammaproteobacteria</taxon>
        <taxon>Chromatiales</taxon>
        <taxon>Chromatiaceae</taxon>
        <taxon>Thiorhodococcus</taxon>
    </lineage>
</organism>
<comment type="caution">
    <text evidence="10">The sequence shown here is derived from an EMBL/GenBank/DDBJ whole genome shotgun (WGS) entry which is preliminary data.</text>
</comment>
<dbReference type="PANTHER" id="PTHR37484">
    <property type="entry name" value="ROD SHAPE-DETERMINING PROTEIN MRED"/>
    <property type="match status" value="1"/>
</dbReference>
<dbReference type="EMBL" id="JAAIJQ010000030">
    <property type="protein sequence ID" value="NEV62554.1"/>
    <property type="molecule type" value="Genomic_DNA"/>
</dbReference>
<sequence length="143" mass="16244">MYLTILPIPGWPFDYQPPWVVLALLFWCFAAPSRVGVLVGFCVGLMVDVLTGALLGQHALSLSVTAYLAIMLRARIRIFPLWQQTFFVWLILLVERLLTLWAIGATGQPMPPLTYWTPSLIGLFLWPFMSLLLTPMERRVGPR</sequence>
<dbReference type="InterPro" id="IPR026034">
    <property type="entry name" value="MreD_proteobac"/>
</dbReference>
<accession>A0A6M0JZQ9</accession>
<protein>
    <recommendedName>
        <fullName evidence="8">Rod shape-determining protein MreD</fullName>
    </recommendedName>
</protein>
<keyword evidence="5 8" id="KW-0133">Cell shape</keyword>
<dbReference type="AlphaFoldDB" id="A0A6M0JZQ9"/>
<keyword evidence="6 9" id="KW-1133">Transmembrane helix</keyword>
<evidence type="ECO:0000256" key="6">
    <source>
        <dbReference type="ARBA" id="ARBA00022989"/>
    </source>
</evidence>
<feature type="transmembrane region" description="Helical" evidence="9">
    <location>
        <begin position="115"/>
        <end position="134"/>
    </location>
</feature>
<reference evidence="10 11" key="1">
    <citation type="submission" date="2020-02" db="EMBL/GenBank/DDBJ databases">
        <title>Genome sequences of Thiorhodococcus mannitoliphagus and Thiorhodococcus minor, purple sulfur photosynthetic bacteria in the gammaproteobacterial family, Chromatiaceae.</title>
        <authorList>
            <person name="Aviles F.A."/>
            <person name="Meyer T.E."/>
            <person name="Kyndt J.A."/>
        </authorList>
    </citation>
    <scope>NUCLEOTIDE SEQUENCE [LARGE SCALE GENOMIC DNA]</scope>
    <source>
        <strain evidence="10 11">DSM 11518</strain>
    </source>
</reference>
<comment type="function">
    <text evidence="8">Involved in formation of the rod shape of the cell. May also contribute to regulation of formation of penicillin-binding proteins.</text>
</comment>
<gene>
    <name evidence="10" type="primary">mreD</name>
    <name evidence="10" type="ORF">G3446_11740</name>
</gene>
<comment type="similarity">
    <text evidence="2 8">Belongs to the MreD family.</text>
</comment>
<dbReference type="InterPro" id="IPR007227">
    <property type="entry name" value="Cell_shape_determining_MreD"/>
</dbReference>
<dbReference type="GO" id="GO:0008360">
    <property type="term" value="P:regulation of cell shape"/>
    <property type="evidence" value="ECO:0007669"/>
    <property type="project" value="UniProtKB-UniRule"/>
</dbReference>
<feature type="transmembrane region" description="Helical" evidence="9">
    <location>
        <begin position="86"/>
        <end position="103"/>
    </location>
</feature>
<proteinExistence type="inferred from homology"/>
<evidence type="ECO:0000256" key="7">
    <source>
        <dbReference type="ARBA" id="ARBA00023136"/>
    </source>
</evidence>
<dbReference type="Proteomes" id="UP000483379">
    <property type="component" value="Unassembled WGS sequence"/>
</dbReference>
<dbReference type="PIRSF" id="PIRSF018472">
    <property type="entry name" value="MreD_proteobac"/>
    <property type="match status" value="1"/>
</dbReference>
<dbReference type="GO" id="GO:0005886">
    <property type="term" value="C:plasma membrane"/>
    <property type="evidence" value="ECO:0007669"/>
    <property type="project" value="UniProtKB-SubCell"/>
</dbReference>
<keyword evidence="8" id="KW-0997">Cell inner membrane</keyword>
<dbReference type="PANTHER" id="PTHR37484:SF1">
    <property type="entry name" value="ROD SHAPE-DETERMINING PROTEIN MRED"/>
    <property type="match status" value="1"/>
</dbReference>
<keyword evidence="11" id="KW-1185">Reference proteome</keyword>
<evidence type="ECO:0000313" key="11">
    <source>
        <dbReference type="Proteomes" id="UP000483379"/>
    </source>
</evidence>
<evidence type="ECO:0000256" key="3">
    <source>
        <dbReference type="ARBA" id="ARBA00022475"/>
    </source>
</evidence>
<evidence type="ECO:0000256" key="2">
    <source>
        <dbReference type="ARBA" id="ARBA00007776"/>
    </source>
</evidence>
<dbReference type="Pfam" id="PF04093">
    <property type="entry name" value="MreD"/>
    <property type="match status" value="1"/>
</dbReference>
<keyword evidence="4 9" id="KW-0812">Transmembrane</keyword>
<evidence type="ECO:0000256" key="9">
    <source>
        <dbReference type="SAM" id="Phobius"/>
    </source>
</evidence>
<name>A0A6M0JZQ9_9GAMM</name>